<feature type="region of interest" description="Disordered" evidence="3">
    <location>
        <begin position="2301"/>
        <end position="2339"/>
    </location>
</feature>
<dbReference type="InterPro" id="IPR008936">
    <property type="entry name" value="Rho_GTPase_activation_prot"/>
</dbReference>
<feature type="compositionally biased region" description="Gly residues" evidence="3">
    <location>
        <begin position="1914"/>
        <end position="1927"/>
    </location>
</feature>
<evidence type="ECO:0000313" key="7">
    <source>
        <dbReference type="EMBL" id="CDP35931.1"/>
    </source>
</evidence>
<evidence type="ECO:0000256" key="1">
    <source>
        <dbReference type="ARBA" id="ARBA00022468"/>
    </source>
</evidence>
<dbReference type="Pfam" id="PF00620">
    <property type="entry name" value="RhoGAP"/>
    <property type="match status" value="1"/>
</dbReference>
<feature type="compositionally biased region" description="Basic residues" evidence="3">
    <location>
        <begin position="31"/>
        <end position="42"/>
    </location>
</feature>
<feature type="compositionally biased region" description="Polar residues" evidence="3">
    <location>
        <begin position="1157"/>
        <end position="1174"/>
    </location>
</feature>
<feature type="compositionally biased region" description="Basic and acidic residues" evidence="3">
    <location>
        <begin position="115"/>
        <end position="128"/>
    </location>
</feature>
<evidence type="ECO:0000259" key="4">
    <source>
        <dbReference type="PROSITE" id="PS50009"/>
    </source>
</evidence>
<dbReference type="InterPro" id="IPR001895">
    <property type="entry name" value="RASGEF_cat_dom"/>
</dbReference>
<feature type="region of interest" description="Disordered" evidence="3">
    <location>
        <begin position="2252"/>
        <end position="2277"/>
    </location>
</feature>
<evidence type="ECO:0000256" key="2">
    <source>
        <dbReference type="PROSITE-ProRule" id="PRU00168"/>
    </source>
</evidence>
<feature type="compositionally biased region" description="Low complexity" evidence="3">
    <location>
        <begin position="1139"/>
        <end position="1156"/>
    </location>
</feature>
<dbReference type="GO" id="GO:0007264">
    <property type="term" value="P:small GTPase-mediated signal transduction"/>
    <property type="evidence" value="ECO:0007669"/>
    <property type="project" value="InterPro"/>
</dbReference>
<feature type="compositionally biased region" description="Low complexity" evidence="3">
    <location>
        <begin position="1241"/>
        <end position="1251"/>
    </location>
</feature>
<feature type="compositionally biased region" description="Pro residues" evidence="3">
    <location>
        <begin position="306"/>
        <end position="317"/>
    </location>
</feature>
<feature type="compositionally biased region" description="Polar residues" evidence="3">
    <location>
        <begin position="261"/>
        <end position="281"/>
    </location>
</feature>
<evidence type="ECO:0000259" key="5">
    <source>
        <dbReference type="PROSITE" id="PS50212"/>
    </source>
</evidence>
<feature type="compositionally biased region" description="Polar residues" evidence="3">
    <location>
        <begin position="1893"/>
        <end position="1908"/>
    </location>
</feature>
<dbReference type="InterPro" id="IPR023578">
    <property type="entry name" value="Ras_GEF_dom_sf"/>
</dbReference>
<accession>A0A060T9Q4</accession>
<dbReference type="SUPFAM" id="SSF48350">
    <property type="entry name" value="GTPase activation domain, GAP"/>
    <property type="match status" value="1"/>
</dbReference>
<feature type="compositionally biased region" description="Low complexity" evidence="3">
    <location>
        <begin position="196"/>
        <end position="237"/>
    </location>
</feature>
<feature type="compositionally biased region" description="Low complexity" evidence="3">
    <location>
        <begin position="329"/>
        <end position="343"/>
    </location>
</feature>
<dbReference type="PANTHER" id="PTHR23176:SF96">
    <property type="entry name" value="GTPASE-ACTIVATING PROTEIN BEM2_IPL2"/>
    <property type="match status" value="1"/>
</dbReference>
<feature type="compositionally biased region" description="Polar residues" evidence="3">
    <location>
        <begin position="744"/>
        <end position="756"/>
    </location>
</feature>
<evidence type="ECO:0000256" key="3">
    <source>
        <dbReference type="SAM" id="MobiDB-lite"/>
    </source>
</evidence>
<feature type="region of interest" description="Disordered" evidence="3">
    <location>
        <begin position="706"/>
        <end position="768"/>
    </location>
</feature>
<feature type="compositionally biased region" description="Polar residues" evidence="3">
    <location>
        <begin position="174"/>
        <end position="195"/>
    </location>
</feature>
<reference evidence="7" key="1">
    <citation type="submission" date="2014-02" db="EMBL/GenBank/DDBJ databases">
        <authorList>
            <person name="Genoscope - CEA"/>
        </authorList>
    </citation>
    <scope>NUCLEOTIDE SEQUENCE</scope>
    <source>
        <strain evidence="7">LS3</strain>
    </source>
</reference>
<dbReference type="GO" id="GO:0005085">
    <property type="term" value="F:guanyl-nucleotide exchange factor activity"/>
    <property type="evidence" value="ECO:0007669"/>
    <property type="project" value="UniProtKB-KW"/>
</dbReference>
<feature type="domain" description="Rho-GAP" evidence="6">
    <location>
        <begin position="2058"/>
        <end position="2244"/>
    </location>
</feature>
<feature type="compositionally biased region" description="Low complexity" evidence="3">
    <location>
        <begin position="78"/>
        <end position="90"/>
    </location>
</feature>
<dbReference type="InterPro" id="IPR050729">
    <property type="entry name" value="Rho-GAP"/>
</dbReference>
<feature type="compositionally biased region" description="Basic and acidic residues" evidence="3">
    <location>
        <begin position="138"/>
        <end position="151"/>
    </location>
</feature>
<keyword evidence="1" id="KW-0343">GTPase activation</keyword>
<dbReference type="InterPro" id="IPR000198">
    <property type="entry name" value="RhoGAP_dom"/>
</dbReference>
<sequence>MHFLGRSLSLKRSSSKKDNKEPNENTQTALRRNKSLTFRHRRPDQVQRRQSLDNFSRRYQLSEAPYQDQGQGQGQGPTGRDQTTRGPTGQEDQTNRHQTNRGQPGQEDQTNTHQKNRDQTNKDQRDCTNQDQDQDQDQDQRERDQRDHPNRDQPNQGHHPNRDQGEGDVDSETQDSGYSETDSQTTESQHSPPQAQSLHSPLQSQGQSPQLSQSQSPQLQSQSRSPQLPSQSQSQSPYTPQLKSQFEFESPPNLQFHFQHHSPQLTQSPHHSPKLTQSPWTSQSPKSSFRSSQSPRASPNSSPTFSPEPSPSPPLPVPAQKRLSIIAESPVTSKFPHSSSSTSPDRKRLRSTSHPILPNSRCSNCSNSMEEPPKFSNPFRDAQSDDVLWEGWLNRYAGSGASAANVQQSFRLARCVLRNGSLNIYRPPAELGIRSFDPSMTWSPSPETGIVTARSNSVASHYTTSSSTQVPSLSGASNHKRVISASTSMATIPSFHSQVPVPASAPSTSQQHPQPTAGPVVITYRGLDPHPDLDYDGRGRVIGGTDEAICHTMLFGDSEDFARTAVLLLPLLTDIVAAFEIMAEYANGPELYRTSPHITSALVSRLKLVVNTVQQNFSGMLLDPVIFPALLQLIESISHHDDSVCTELKMSVLQKQALMTDILSYNSHQTLFEQPTVWSAQERPAEQFSDAVNHFLAKVEHLTATATSHSSGHSNLPPPPSLGISPIATTNSTTSSLHSNHLTPSASASTVGNASQFHHHGHHHNSKPSIASIPPEVFLEMPTDTLSSQIYYFHLAFARDWSPTSDISLLFVTKYTYQRHSPLVFDSTNIHFLGALLLDHLFKHKNVNNVYRGKLITHWINLGNALKGCGDMVGWLAIATVLCSIPVMRLKDTWGHVSPELRDRVVKEWAPVVFDLERRLMIADMSRKSTYHVLAPQGIGMTYPKERVVPFFGDLCVKYEPGSSYKQCEGRLNRIRTAFDRWQSYLEQIPQNDTFDNPPEPIPSMQKLLYALLAHHYESPVISPEMVLRMSLKVEPAGLGNYLKYHDTQRYPLSTGAYLPLLFTDVNSSYKLFSKPVLISASGVPSASTKRSIRGTRDNRGLGLNFMGSANGHNSNGGGNDHNMGPSPSMYGLSSIIHGSSTSLGQSSIQSSASAGNLQRSNSYPPTANRVPTTTGVKEVDFSGQRFVSRYESRHDLIRTIRDFLNVDTVMYCAGDEIILKAFDTSKSHSRPSSVIEAPSKRNSSSSRPLSAQFQSSNGTNGENGNPPYDYSSMSKALDSLAKVNVVVKAASIERLVDILVLGVNDFRPYLDDNESAPTPSSLKIDMDVNTLTFFSTFRSFCSPIKLLELLRNRFLGARSAAVSLVNNKTTSQDLRCFPDWETHCNEPIECIDWKLVAQIQVGVLEACHLWISQFFSDFLNDLAVRDQFLELLKNFEAEFDTWHSVAELKDDYKGYLKSIESLHKKVRKLFIKKSYRPNDINIKLPAIAPGTRPEPLPVVGANLTRLESFVEDIDHIMSDYYSLIRHNDWMELFELLEVQGADLLGFFSYKPRHFSGDEDVVIQDIYSYLNSLHRPSAPEDKLVDHFPPVLRELFNIHANVVNYVTSQVADPTIRKDDRVGRMVTVLKALGIMKARMKKVDLFPSVASSSKGSPATNAPSASPGSPNSFNFLSNAGISTNVPGFLESAFVAAILRPESRMFANSWLQASKEVSHHFEQNYGGMSSLESSIPVICDDDLRLDASQRAMTPCIGWIVERMLEIVCYVPNMSVENPRLINFDKRRYVYNLISNITAMANNSSEVGWLSDNSGAGADDQALSRYKRMAYLIHPDRSLYILERKTIKDSATRELKEYPRGSAKTRVFQPLPSFEMDKLKRDNRQLDSLERQVKELRKQQQQNLRHKSVSSYNLSATASGGSGGSSTIGGTVGPGIQERKASRSRFGGLLKAVRPISMAFSGGFSGVPADKVVAPQELPDLGANIGGDVSRLKLLVSIPMAQSEFTKKDNGMFLVHNCSDNSDNLFQATSEEQAEECLQQLEASKKKEIYKEQMLPTSTKVFGVPIQVVCERERRDIPKVVDVLLTEVEARGLEEVGLYRIPGSLASVNALKNAFDTSTDVDMEDDRWYDINTVAGCFKLYLRELPEPLLTSELFSEFVACGTNGLKVRQLKECVQKLPGPNYNLLKRVSDHLVRVTDKGDINRMHAVNLAIVFSMSFLPSSSATSSVSSDLGAMQNILKALITKHGQIFGDEPIEEATDMSSSQSNQSLAPSHKSVSPTRINDYQLVGDDQDFSTRRAKRQSRIILDTSIIPDLSDDNKNSSPSPAPEEDSSSKRNSYAEVSAY</sequence>
<feature type="compositionally biased region" description="Polar residues" evidence="3">
    <location>
        <begin position="96"/>
        <end position="113"/>
    </location>
</feature>
<dbReference type="EMBL" id="HG937692">
    <property type="protein sequence ID" value="CDP35931.1"/>
    <property type="molecule type" value="Genomic_DNA"/>
</dbReference>
<protein>
    <submittedName>
        <fullName evidence="7">ARAD1B01078p</fullName>
    </submittedName>
</protein>
<feature type="region of interest" description="Disordered" evidence="3">
    <location>
        <begin position="1890"/>
        <end position="1930"/>
    </location>
</feature>
<dbReference type="GO" id="GO:0005933">
    <property type="term" value="C:cellular bud"/>
    <property type="evidence" value="ECO:0007669"/>
    <property type="project" value="UniProtKB-ARBA"/>
</dbReference>
<reference evidence="7" key="2">
    <citation type="submission" date="2014-06" db="EMBL/GenBank/DDBJ databases">
        <title>The complete genome of Blastobotrys (Arxula) adeninivorans LS3 - a yeast of biotechnological interest.</title>
        <authorList>
            <person name="Kunze G."/>
            <person name="Gaillardin C."/>
            <person name="Czernicka M."/>
            <person name="Durrens P."/>
            <person name="Martin T."/>
            <person name="Boer E."/>
            <person name="Gabaldon T."/>
            <person name="Cruz J."/>
            <person name="Talla E."/>
            <person name="Marck C."/>
            <person name="Goffeau A."/>
            <person name="Barbe V."/>
            <person name="Baret P."/>
            <person name="Baronian K."/>
            <person name="Beier S."/>
            <person name="Bleykasten C."/>
            <person name="Bode R."/>
            <person name="Casaregola S."/>
            <person name="Despons L."/>
            <person name="Fairhead C."/>
            <person name="Giersberg M."/>
            <person name="Gierski P."/>
            <person name="Hahnel U."/>
            <person name="Hartmann A."/>
            <person name="Jankowska D."/>
            <person name="Jubin C."/>
            <person name="Jung P."/>
            <person name="Lafontaine I."/>
            <person name="Leh-Louis V."/>
            <person name="Lemaire M."/>
            <person name="Marcet-Houben M."/>
            <person name="Mascher M."/>
            <person name="Morel G."/>
            <person name="Richard G.-F."/>
            <person name="Riechen J."/>
            <person name="Sacerdot C."/>
            <person name="Sarkar A."/>
            <person name="Savel G."/>
            <person name="Schacherer J."/>
            <person name="Sherman D."/>
            <person name="Straub M.-L."/>
            <person name="Stein N."/>
            <person name="Thierry A."/>
            <person name="Trautwein-Schult A."/>
            <person name="Westhof E."/>
            <person name="Worch S."/>
            <person name="Dujon B."/>
            <person name="Souciet J.-L."/>
            <person name="Wincker P."/>
            <person name="Scholz U."/>
            <person name="Neuveglise N."/>
        </authorList>
    </citation>
    <scope>NUCLEOTIDE SEQUENCE</scope>
    <source>
        <strain evidence="7">LS3</strain>
    </source>
</reference>
<dbReference type="PROSITE" id="PS50212">
    <property type="entry name" value="RASGEF_NTER"/>
    <property type="match status" value="1"/>
</dbReference>
<dbReference type="InterPro" id="IPR000651">
    <property type="entry name" value="Ras-like_Gua-exchang_fac_N"/>
</dbReference>
<dbReference type="PhylomeDB" id="A0A060T9Q4"/>
<dbReference type="Pfam" id="PF00617">
    <property type="entry name" value="RasGEF"/>
    <property type="match status" value="1"/>
</dbReference>
<feature type="domain" description="N-terminal Ras-GEF" evidence="5">
    <location>
        <begin position="1284"/>
        <end position="1461"/>
    </location>
</feature>
<dbReference type="SUPFAM" id="SSF48366">
    <property type="entry name" value="Ras GEF"/>
    <property type="match status" value="3"/>
</dbReference>
<evidence type="ECO:0000259" key="6">
    <source>
        <dbReference type="PROSITE" id="PS50238"/>
    </source>
</evidence>
<dbReference type="CDD" id="cd00159">
    <property type="entry name" value="RhoGAP"/>
    <property type="match status" value="1"/>
</dbReference>
<feature type="compositionally biased region" description="Low complexity" evidence="3">
    <location>
        <begin position="722"/>
        <end position="743"/>
    </location>
</feature>
<feature type="region of interest" description="Disordered" evidence="3">
    <location>
        <begin position="1108"/>
        <end position="1174"/>
    </location>
</feature>
<dbReference type="GO" id="GO:0005096">
    <property type="term" value="F:GTPase activator activity"/>
    <property type="evidence" value="ECO:0007669"/>
    <property type="project" value="UniProtKB-KW"/>
</dbReference>
<dbReference type="SMART" id="SM00324">
    <property type="entry name" value="RhoGAP"/>
    <property type="match status" value="1"/>
</dbReference>
<dbReference type="Pfam" id="PF00618">
    <property type="entry name" value="RasGEF_N"/>
    <property type="match status" value="1"/>
</dbReference>
<dbReference type="SMART" id="SM00229">
    <property type="entry name" value="RasGEFN"/>
    <property type="match status" value="1"/>
</dbReference>
<dbReference type="SMART" id="SM00147">
    <property type="entry name" value="RasGEF"/>
    <property type="match status" value="1"/>
</dbReference>
<dbReference type="PROSITE" id="PS50009">
    <property type="entry name" value="RASGEF_CAT"/>
    <property type="match status" value="1"/>
</dbReference>
<feature type="region of interest" description="Disordered" evidence="3">
    <location>
        <begin position="1"/>
        <end position="379"/>
    </location>
</feature>
<dbReference type="PROSITE" id="PS50238">
    <property type="entry name" value="RHOGAP"/>
    <property type="match status" value="1"/>
</dbReference>
<name>A0A060T9Q4_BLAAD</name>
<feature type="compositionally biased region" description="Polar residues" evidence="3">
    <location>
        <begin position="505"/>
        <end position="514"/>
    </location>
</feature>
<feature type="domain" description="Ras-GEF" evidence="4">
    <location>
        <begin position="782"/>
        <end position="1037"/>
    </location>
</feature>
<dbReference type="Gene3D" id="1.10.555.10">
    <property type="entry name" value="Rho GTPase activation protein"/>
    <property type="match status" value="1"/>
</dbReference>
<dbReference type="GO" id="GO:0005938">
    <property type="term" value="C:cell cortex"/>
    <property type="evidence" value="ECO:0007669"/>
    <property type="project" value="UniProtKB-ARBA"/>
</dbReference>
<feature type="compositionally biased region" description="Low complexity" evidence="3">
    <location>
        <begin position="1"/>
        <end position="12"/>
    </location>
</feature>
<proteinExistence type="predicted"/>
<keyword evidence="2" id="KW-0344">Guanine-nucleotide releasing factor</keyword>
<feature type="compositionally biased region" description="Polar residues" evidence="3">
    <location>
        <begin position="360"/>
        <end position="369"/>
    </location>
</feature>
<organism evidence="7">
    <name type="scientific">Blastobotrys adeninivorans</name>
    <name type="common">Yeast</name>
    <name type="synonym">Arxula adeninivorans</name>
    <dbReference type="NCBI Taxonomy" id="409370"/>
    <lineage>
        <taxon>Eukaryota</taxon>
        <taxon>Fungi</taxon>
        <taxon>Dikarya</taxon>
        <taxon>Ascomycota</taxon>
        <taxon>Saccharomycotina</taxon>
        <taxon>Dipodascomycetes</taxon>
        <taxon>Dipodascales</taxon>
        <taxon>Trichomonascaceae</taxon>
        <taxon>Blastobotrys</taxon>
    </lineage>
</organism>
<feature type="region of interest" description="Disordered" evidence="3">
    <location>
        <begin position="1229"/>
        <end position="1270"/>
    </location>
</feature>
<feature type="region of interest" description="Disordered" evidence="3">
    <location>
        <begin position="497"/>
        <end position="517"/>
    </location>
</feature>
<feature type="compositionally biased region" description="Low complexity" evidence="3">
    <location>
        <begin position="282"/>
        <end position="305"/>
    </location>
</feature>
<gene>
    <name evidence="7" type="ORF">GNLVRS02_ARAD1B01078g</name>
</gene>
<feature type="compositionally biased region" description="Basic residues" evidence="3">
    <location>
        <begin position="757"/>
        <end position="766"/>
    </location>
</feature>
<dbReference type="CDD" id="cd06224">
    <property type="entry name" value="REM"/>
    <property type="match status" value="1"/>
</dbReference>
<dbReference type="InterPro" id="IPR036964">
    <property type="entry name" value="RASGEF_cat_dom_sf"/>
</dbReference>
<dbReference type="Gene3D" id="1.20.870.10">
    <property type="entry name" value="Son of sevenless (SoS) protein Chain: S domain 1"/>
    <property type="match status" value="1"/>
</dbReference>
<dbReference type="PANTHER" id="PTHR23176">
    <property type="entry name" value="RHO/RAC/CDC GTPASE-ACTIVATING PROTEIN"/>
    <property type="match status" value="1"/>
</dbReference>
<dbReference type="Gene3D" id="1.10.840.10">
    <property type="entry name" value="Ras guanine-nucleotide exchange factors catalytic domain"/>
    <property type="match status" value="1"/>
</dbReference>
<feature type="compositionally biased region" description="Polar residues" evidence="3">
    <location>
        <begin position="1252"/>
        <end position="1264"/>
    </location>
</feature>